<dbReference type="HOGENOM" id="CLU_2438101_0_0_10"/>
<keyword evidence="2" id="KW-1185">Reference proteome</keyword>
<evidence type="ECO:0000313" key="2">
    <source>
        <dbReference type="Proteomes" id="UP000014140"/>
    </source>
</evidence>
<sequence length="90" mass="10394">MCEGRSVKIMEGEDCFRRGLSYGFKLPFQSYKTVFCVGKNGTYQKKNSSPSVFFRARTVLVRLPWRMFGCISIIQKLGVKNNDLAKQRFV</sequence>
<dbReference type="AlphaFoldDB" id="S0GGV9"/>
<comment type="caution">
    <text evidence="1">The sequence shown here is derived from an EMBL/GenBank/DDBJ whole genome shotgun (WGS) entry which is preliminary data.</text>
</comment>
<dbReference type="EMBL" id="ASSQ01000019">
    <property type="protein sequence ID" value="EOS16279.1"/>
    <property type="molecule type" value="Genomic_DNA"/>
</dbReference>
<name>S0GGV9_9BACT</name>
<dbReference type="Proteomes" id="UP000014140">
    <property type="component" value="Unassembled WGS sequence"/>
</dbReference>
<reference evidence="1 2" key="1">
    <citation type="submission" date="2013-04" db="EMBL/GenBank/DDBJ databases">
        <title>The Genome Sequence of Parabacteroides goldsteinii dnLKV18.</title>
        <authorList>
            <consortium name="The Broad Institute Genomics Platform"/>
            <consortium name="The Broad Institute Genome Sequencing Center for Infectious Disease"/>
            <person name="Earl A."/>
            <person name="Xavier R."/>
            <person name="Kuhn K."/>
            <person name="Stappenbeck T."/>
            <person name="Walker B."/>
            <person name="Young S."/>
            <person name="Zeng Q."/>
            <person name="Gargeya S."/>
            <person name="Fitzgerald M."/>
            <person name="Haas B."/>
            <person name="Abouelleil A."/>
            <person name="Allen A.W."/>
            <person name="Alvarado L."/>
            <person name="Arachchi H.M."/>
            <person name="Berlin A.M."/>
            <person name="Chapman S.B."/>
            <person name="Gainer-Dewar J."/>
            <person name="Goldberg J."/>
            <person name="Griggs A."/>
            <person name="Gujja S."/>
            <person name="Hansen M."/>
            <person name="Howarth C."/>
            <person name="Imamovic A."/>
            <person name="Ireland A."/>
            <person name="Larimer J."/>
            <person name="McCowan C."/>
            <person name="Murphy C."/>
            <person name="Pearson M."/>
            <person name="Poon T.W."/>
            <person name="Priest M."/>
            <person name="Roberts A."/>
            <person name="Saif S."/>
            <person name="Shea T."/>
            <person name="Sisk P."/>
            <person name="Sykes S."/>
            <person name="Wortman J."/>
            <person name="Nusbaum C."/>
            <person name="Birren B."/>
        </authorList>
    </citation>
    <scope>NUCLEOTIDE SEQUENCE [LARGE SCALE GENOMIC DNA]</scope>
    <source>
        <strain evidence="2">dnLKV18</strain>
    </source>
</reference>
<evidence type="ECO:0000313" key="1">
    <source>
        <dbReference type="EMBL" id="EOS16279.1"/>
    </source>
</evidence>
<proteinExistence type="predicted"/>
<accession>S0GGV9</accession>
<organism evidence="1 2">
    <name type="scientific">Parabacteroides goldsteinii dnLKV18</name>
    <dbReference type="NCBI Taxonomy" id="1235789"/>
    <lineage>
        <taxon>Bacteria</taxon>
        <taxon>Pseudomonadati</taxon>
        <taxon>Bacteroidota</taxon>
        <taxon>Bacteroidia</taxon>
        <taxon>Bacteroidales</taxon>
        <taxon>Tannerellaceae</taxon>
        <taxon>Parabacteroides</taxon>
    </lineage>
</organism>
<gene>
    <name evidence="1" type="ORF">C803_03496</name>
</gene>
<protein>
    <submittedName>
        <fullName evidence="1">Uncharacterized protein</fullName>
    </submittedName>
</protein>